<dbReference type="STRING" id="74649.A0A2P6RA02"/>
<proteinExistence type="predicted"/>
<dbReference type="SMART" id="SM00848">
    <property type="entry name" value="Inhibitor_I29"/>
    <property type="match status" value="1"/>
</dbReference>
<keyword evidence="3" id="KW-1185">Reference proteome</keyword>
<dbReference type="SUPFAM" id="SSF54001">
    <property type="entry name" value="Cysteine proteinases"/>
    <property type="match status" value="1"/>
</dbReference>
<dbReference type="InterPro" id="IPR013201">
    <property type="entry name" value="Prot_inhib_I29"/>
</dbReference>
<reference evidence="2 3" key="1">
    <citation type="journal article" date="2018" name="Nat. Genet.">
        <title>The Rosa genome provides new insights in the design of modern roses.</title>
        <authorList>
            <person name="Bendahmane M."/>
        </authorList>
    </citation>
    <scope>NUCLEOTIDE SEQUENCE [LARGE SCALE GENOMIC DNA]</scope>
    <source>
        <strain evidence="3">cv. Old Blush</strain>
    </source>
</reference>
<evidence type="ECO:0000259" key="1">
    <source>
        <dbReference type="SMART" id="SM00848"/>
    </source>
</evidence>
<accession>A0A2P6RA02</accession>
<keyword evidence="2" id="KW-0378">Hydrolase</keyword>
<sequence>MEKYGKKYPIRKEYMHRLGVFAKNMIRAAEHQALDPMAVHDITPFSDLSEEEFEGMYTGVRGGPCLNDGSGGAESTVELMDVSGLPESFDWREKGAVTEVKMQRRREDAEFRAKAEFLLSGDEDQFLLMGTKTSSDGGMGNLGIFP</sequence>
<name>A0A2P6RA02_ROSCH</name>
<gene>
    <name evidence="2" type="ORF">RchiOBHm_Chr3g0466551</name>
</gene>
<dbReference type="InterPro" id="IPR038765">
    <property type="entry name" value="Papain-like_cys_pep_sf"/>
</dbReference>
<comment type="caution">
    <text evidence="2">The sequence shown here is derived from an EMBL/GenBank/DDBJ whole genome shotgun (WGS) entry which is preliminary data.</text>
</comment>
<dbReference type="Proteomes" id="UP000238479">
    <property type="component" value="Chromosome 3"/>
</dbReference>
<feature type="domain" description="Cathepsin propeptide inhibitor" evidence="1">
    <location>
        <begin position="1"/>
        <end position="53"/>
    </location>
</feature>
<dbReference type="GO" id="GO:0004197">
    <property type="term" value="F:cysteine-type endopeptidase activity"/>
    <property type="evidence" value="ECO:0007669"/>
    <property type="project" value="UniProtKB-EC"/>
</dbReference>
<organism evidence="2 3">
    <name type="scientific">Rosa chinensis</name>
    <name type="common">China rose</name>
    <dbReference type="NCBI Taxonomy" id="74649"/>
    <lineage>
        <taxon>Eukaryota</taxon>
        <taxon>Viridiplantae</taxon>
        <taxon>Streptophyta</taxon>
        <taxon>Embryophyta</taxon>
        <taxon>Tracheophyta</taxon>
        <taxon>Spermatophyta</taxon>
        <taxon>Magnoliopsida</taxon>
        <taxon>eudicotyledons</taxon>
        <taxon>Gunneridae</taxon>
        <taxon>Pentapetalae</taxon>
        <taxon>rosids</taxon>
        <taxon>fabids</taxon>
        <taxon>Rosales</taxon>
        <taxon>Rosaceae</taxon>
        <taxon>Rosoideae</taxon>
        <taxon>Rosoideae incertae sedis</taxon>
        <taxon>Rosa</taxon>
    </lineage>
</organism>
<dbReference type="AlphaFoldDB" id="A0A2P6RA02"/>
<evidence type="ECO:0000313" key="2">
    <source>
        <dbReference type="EMBL" id="PRQ43262.1"/>
    </source>
</evidence>
<protein>
    <submittedName>
        <fullName evidence="2">Putative cathepsin F</fullName>
        <ecNumber evidence="2">3.4.22.41</ecNumber>
    </submittedName>
</protein>
<dbReference type="Pfam" id="PF08246">
    <property type="entry name" value="Inhibitor_I29"/>
    <property type="match status" value="1"/>
</dbReference>
<dbReference type="EC" id="3.4.22.41" evidence="2"/>
<dbReference type="Gramene" id="PRQ43262">
    <property type="protein sequence ID" value="PRQ43262"/>
    <property type="gene ID" value="RchiOBHm_Chr3g0466551"/>
</dbReference>
<evidence type="ECO:0000313" key="3">
    <source>
        <dbReference type="Proteomes" id="UP000238479"/>
    </source>
</evidence>
<dbReference type="Gene3D" id="3.90.70.10">
    <property type="entry name" value="Cysteine proteinases"/>
    <property type="match status" value="1"/>
</dbReference>
<dbReference type="OrthoDB" id="1592757at2759"/>
<dbReference type="EMBL" id="PDCK01000041">
    <property type="protein sequence ID" value="PRQ43262.1"/>
    <property type="molecule type" value="Genomic_DNA"/>
</dbReference>